<dbReference type="SUPFAM" id="SSF55729">
    <property type="entry name" value="Acyl-CoA N-acyltransferases (Nat)"/>
    <property type="match status" value="1"/>
</dbReference>
<dbReference type="EMBL" id="RDBF01000007">
    <property type="protein sequence ID" value="RLV55610.1"/>
    <property type="molecule type" value="Genomic_DNA"/>
</dbReference>
<keyword evidence="2" id="KW-0012">Acyltransferase</keyword>
<proteinExistence type="predicted"/>
<dbReference type="Pfam" id="PF00583">
    <property type="entry name" value="Acetyltransf_1"/>
    <property type="match status" value="1"/>
</dbReference>
<evidence type="ECO:0000256" key="2">
    <source>
        <dbReference type="ARBA" id="ARBA00023315"/>
    </source>
</evidence>
<dbReference type="Gene3D" id="3.40.630.30">
    <property type="match status" value="1"/>
</dbReference>
<dbReference type="Proteomes" id="UP000282515">
    <property type="component" value="Unassembled WGS sequence"/>
</dbReference>
<dbReference type="PROSITE" id="PS51186">
    <property type="entry name" value="GNAT"/>
    <property type="match status" value="1"/>
</dbReference>
<dbReference type="InterPro" id="IPR000182">
    <property type="entry name" value="GNAT_dom"/>
</dbReference>
<dbReference type="PANTHER" id="PTHR43877:SF2">
    <property type="entry name" value="AMINOALKYLPHOSPHONATE N-ACETYLTRANSFERASE-RELATED"/>
    <property type="match status" value="1"/>
</dbReference>
<dbReference type="AlphaFoldDB" id="A0A3L8PK47"/>
<accession>A0A3L8PK47</accession>
<feature type="domain" description="N-acetyltransferase" evidence="3">
    <location>
        <begin position="1"/>
        <end position="140"/>
    </location>
</feature>
<dbReference type="RefSeq" id="WP_121794613.1">
    <property type="nucleotide sequence ID" value="NZ_RDBF01000007.1"/>
</dbReference>
<evidence type="ECO:0000313" key="4">
    <source>
        <dbReference type="EMBL" id="RLV55610.1"/>
    </source>
</evidence>
<organism evidence="4 5">
    <name type="scientific">Aeromicrobium phragmitis</name>
    <dbReference type="NCBI Taxonomy" id="2478914"/>
    <lineage>
        <taxon>Bacteria</taxon>
        <taxon>Bacillati</taxon>
        <taxon>Actinomycetota</taxon>
        <taxon>Actinomycetes</taxon>
        <taxon>Propionibacteriales</taxon>
        <taxon>Nocardioidaceae</taxon>
        <taxon>Aeromicrobium</taxon>
    </lineage>
</organism>
<dbReference type="CDD" id="cd04301">
    <property type="entry name" value="NAT_SF"/>
    <property type="match status" value="1"/>
</dbReference>
<dbReference type="PANTHER" id="PTHR43877">
    <property type="entry name" value="AMINOALKYLPHOSPHONATE N-ACETYLTRANSFERASE-RELATED-RELATED"/>
    <property type="match status" value="1"/>
</dbReference>
<dbReference type="InterPro" id="IPR016181">
    <property type="entry name" value="Acyl_CoA_acyltransferase"/>
</dbReference>
<keyword evidence="5" id="KW-1185">Reference proteome</keyword>
<evidence type="ECO:0000259" key="3">
    <source>
        <dbReference type="PROSITE" id="PS51186"/>
    </source>
</evidence>
<dbReference type="OrthoDB" id="70840at2"/>
<sequence length="147" mass="15894">MTAEVQEEYRRRYGSPAGDASPIGAEEFVAPHGLFLVAYVAGTAVGMGGWRRGGPAGDADAEIKRMYVRPAFRGRGYSRRLLAELELTAGRAGVTRLVLETGLEQPEAITLYRSAGYDDVEPFGYYAGYPDSVHLGKSLVVVPAPQR</sequence>
<keyword evidence="1 4" id="KW-0808">Transferase</keyword>
<gene>
    <name evidence="4" type="ORF">D9V41_11050</name>
</gene>
<reference evidence="4 5" key="1">
    <citation type="submission" date="2018-10" db="EMBL/GenBank/DDBJ databases">
        <title>Aeromicrobium sp. 9W16Y-2 whole genome shotgun sequence.</title>
        <authorList>
            <person name="Li F."/>
        </authorList>
    </citation>
    <scope>NUCLEOTIDE SEQUENCE [LARGE SCALE GENOMIC DNA]</scope>
    <source>
        <strain evidence="4 5">9W16Y-2</strain>
    </source>
</reference>
<dbReference type="GO" id="GO:0016747">
    <property type="term" value="F:acyltransferase activity, transferring groups other than amino-acyl groups"/>
    <property type="evidence" value="ECO:0007669"/>
    <property type="project" value="InterPro"/>
</dbReference>
<evidence type="ECO:0000256" key="1">
    <source>
        <dbReference type="ARBA" id="ARBA00022679"/>
    </source>
</evidence>
<name>A0A3L8PK47_9ACTN</name>
<comment type="caution">
    <text evidence="4">The sequence shown here is derived from an EMBL/GenBank/DDBJ whole genome shotgun (WGS) entry which is preliminary data.</text>
</comment>
<evidence type="ECO:0000313" key="5">
    <source>
        <dbReference type="Proteomes" id="UP000282515"/>
    </source>
</evidence>
<dbReference type="InterPro" id="IPR050832">
    <property type="entry name" value="Bact_Acetyltransf"/>
</dbReference>
<protein>
    <submittedName>
        <fullName evidence="4">GNAT family N-acetyltransferase</fullName>
    </submittedName>
</protein>